<dbReference type="Proteomes" id="UP000295496">
    <property type="component" value="Unassembled WGS sequence"/>
</dbReference>
<evidence type="ECO:0000256" key="1">
    <source>
        <dbReference type="ARBA" id="ARBA00001593"/>
    </source>
</evidence>
<dbReference type="Pfam" id="PF12633">
    <property type="entry name" value="Adenyl_cycl_N"/>
    <property type="match status" value="1"/>
</dbReference>
<dbReference type="AlphaFoldDB" id="A0A4R1L0D2"/>
<dbReference type="GO" id="GO:0005524">
    <property type="term" value="F:ATP binding"/>
    <property type="evidence" value="ECO:0007669"/>
    <property type="project" value="UniProtKB-KW"/>
</dbReference>
<dbReference type="PANTHER" id="PTHR38760">
    <property type="entry name" value="ADENYLATE CYCLASE"/>
    <property type="match status" value="1"/>
</dbReference>
<comment type="subcellular location">
    <subcellularLocation>
        <location evidence="2 11">Cytoplasm</location>
    </subcellularLocation>
</comment>
<evidence type="ECO:0000313" key="15">
    <source>
        <dbReference type="Proteomes" id="UP000295496"/>
    </source>
</evidence>
<sequence>MLLIEKMGVFLKYDIEFAKKQVADLEHFRIVRALSGASSEFQHIFKLVTLLLQVNHPRLPGFVAGTPVGISNFTLSDYQQEYLAKVVPEFSYSQINAFSHRTFDAIYGVYVMGSIASISQTAASDLDIWVCHRKELKNDERELLKQKTLVLQSWAKQYEIDVNFFLMDQERFHCFRYSDAMTSENCGSAQYMLLLDEFYRSAIRLAGKPLLWLHLLVEDEQQYETEVEQLILNKQINPQDWVDFGGLGAFSANEYFGASLWHLYKGIDSPYKSTIKILLLEAYSWEYPNTYLISSDFKFRLLTDRTEDYHFDPYLAMLDRVTSYLINHGDFKRLNFVRRCFYIKATEDLWYTKAEGWRFSLLSELTKQWGWDQDTIQELNQRPFWKIKMVKRSYNDLVQMLMMSYRNLIKFARKNHVDATIMPQDISILSRKLYSAFEELPGKVSLVNLLISNDLSEENLTFIEVTKAKANIKPGWYVVNHAPKASELASYNRHIEYNPNLHKLVSWAYFNGLLAKGTQLHIFSQTVSLEKLTAFVADLTQFFPVKVPPATNEELHHPCEIRHLAVFVNLVSDPTKNFVQSWTNIQQGDLFSFGQNEESLVGSIDLIYRNLWNEIRTLHFEGSNAILLALKVLANKIHRGSDSPKAVDVFCYSENYQRALHDLVLTLVNKCIGIQMGTISSTNTPNMLRIAGKNWQFFFENRGMRWQEIPDAQLANIDELAHIAKSDEKAPHFFPHKFLSPQHNRKYPVEIDAFASEGFLQFFFKDNTDGTFNVYILDEQNHLEIYRHCDGEKERKIREINYIYQQADRSGNNMYHIIQRDFNYPQFYQLISDSNNSRKIIPFTAIH</sequence>
<dbReference type="GO" id="GO:0005737">
    <property type="term" value="C:cytoplasm"/>
    <property type="evidence" value="ECO:0007669"/>
    <property type="project" value="UniProtKB-SubCell"/>
</dbReference>
<dbReference type="InterPro" id="IPR024685">
    <property type="entry name" value="Adenylate_cyclase_1_N"/>
</dbReference>
<reference evidence="14 15" key="1">
    <citation type="submission" date="2019-03" db="EMBL/GenBank/DDBJ databases">
        <title>Genomic Encyclopedia of Type Strains, Phase IV (KMG-IV): sequencing the most valuable type-strain genomes for metagenomic binning, comparative biology and taxonomic classification.</title>
        <authorList>
            <person name="Goeker M."/>
        </authorList>
    </citation>
    <scope>NUCLEOTIDE SEQUENCE [LARGE SCALE GENOMIC DNA]</scope>
    <source>
        <strain evidence="14 15">DSM 10053</strain>
    </source>
</reference>
<keyword evidence="7" id="KW-0547">Nucleotide-binding</keyword>
<organism evidence="14 15">
    <name type="scientific">Lonepinella koalarum</name>
    <dbReference type="NCBI Taxonomy" id="53417"/>
    <lineage>
        <taxon>Bacteria</taxon>
        <taxon>Pseudomonadati</taxon>
        <taxon>Pseudomonadota</taxon>
        <taxon>Gammaproteobacteria</taxon>
        <taxon>Pasteurellales</taxon>
        <taxon>Pasteurellaceae</taxon>
        <taxon>Lonepinella</taxon>
    </lineage>
</organism>
<evidence type="ECO:0000256" key="8">
    <source>
        <dbReference type="ARBA" id="ARBA00022840"/>
    </source>
</evidence>
<keyword evidence="9 11" id="KW-0115">cAMP biosynthesis</keyword>
<dbReference type="PROSITE" id="PS01093">
    <property type="entry name" value="ADENYLATE_CYCLASE_1_2"/>
    <property type="match status" value="1"/>
</dbReference>
<evidence type="ECO:0000256" key="2">
    <source>
        <dbReference type="ARBA" id="ARBA00004496"/>
    </source>
</evidence>
<keyword evidence="10 11" id="KW-0456">Lyase</keyword>
<dbReference type="GO" id="GO:0004016">
    <property type="term" value="F:adenylate cyclase activity"/>
    <property type="evidence" value="ECO:0007669"/>
    <property type="project" value="UniProtKB-EC"/>
</dbReference>
<dbReference type="Pfam" id="PF01295">
    <property type="entry name" value="Adenylate_cycl"/>
    <property type="match status" value="1"/>
</dbReference>
<dbReference type="InterPro" id="IPR024686">
    <property type="entry name" value="Adenylate_cyclase_1_CS"/>
</dbReference>
<evidence type="ECO:0000256" key="7">
    <source>
        <dbReference type="ARBA" id="ARBA00022741"/>
    </source>
</evidence>
<name>A0A4R1L0D2_9PAST</name>
<feature type="domain" description="Adenylate cyclase class-I N-terminal" evidence="13">
    <location>
        <begin position="15"/>
        <end position="212"/>
    </location>
</feature>
<evidence type="ECO:0000259" key="13">
    <source>
        <dbReference type="Pfam" id="PF12633"/>
    </source>
</evidence>
<keyword evidence="6" id="KW-0963">Cytoplasm</keyword>
<evidence type="ECO:0000256" key="5">
    <source>
        <dbReference type="ARBA" id="ARBA00021420"/>
    </source>
</evidence>
<dbReference type="PANTHER" id="PTHR38760:SF1">
    <property type="entry name" value="ADENYLATE CYCLASE"/>
    <property type="match status" value="1"/>
</dbReference>
<dbReference type="PIRSF" id="PIRSF001444">
    <property type="entry name" value="Adenylate_cycl"/>
    <property type="match status" value="1"/>
</dbReference>
<evidence type="ECO:0000256" key="6">
    <source>
        <dbReference type="ARBA" id="ARBA00022490"/>
    </source>
</evidence>
<evidence type="ECO:0000256" key="9">
    <source>
        <dbReference type="ARBA" id="ARBA00022998"/>
    </source>
</evidence>
<comment type="catalytic activity">
    <reaction evidence="1 11">
        <text>ATP = 3',5'-cyclic AMP + diphosphate</text>
        <dbReference type="Rhea" id="RHEA:15389"/>
        <dbReference type="ChEBI" id="CHEBI:30616"/>
        <dbReference type="ChEBI" id="CHEBI:33019"/>
        <dbReference type="ChEBI" id="CHEBI:58165"/>
        <dbReference type="EC" id="4.6.1.1"/>
    </reaction>
</comment>
<comment type="caution">
    <text evidence="14">The sequence shown here is derived from an EMBL/GenBank/DDBJ whole genome shotgun (WGS) entry which is preliminary data.</text>
</comment>
<dbReference type="NCBIfam" id="NF006978">
    <property type="entry name" value="PRK09450.1-2"/>
    <property type="match status" value="1"/>
</dbReference>
<gene>
    <name evidence="14" type="ORF">EV692_0412</name>
</gene>
<proteinExistence type="inferred from homology"/>
<accession>A0A4R1L0D2</accession>
<dbReference type="InterPro" id="IPR000274">
    <property type="entry name" value="Adenylate_cyclase_1"/>
</dbReference>
<protein>
    <recommendedName>
        <fullName evidence="5 11">Adenylate cyclase</fullName>
        <ecNumber evidence="4 11">4.6.1.1</ecNumber>
    </recommendedName>
</protein>
<dbReference type="EC" id="4.6.1.1" evidence="4 11"/>
<comment type="similarity">
    <text evidence="3 12">Belongs to the adenylyl cyclase class-1 family.</text>
</comment>
<evidence type="ECO:0000313" key="14">
    <source>
        <dbReference type="EMBL" id="TCK71342.1"/>
    </source>
</evidence>
<evidence type="ECO:0000256" key="10">
    <source>
        <dbReference type="ARBA" id="ARBA00023239"/>
    </source>
</evidence>
<keyword evidence="15" id="KW-1185">Reference proteome</keyword>
<evidence type="ECO:0000256" key="12">
    <source>
        <dbReference type="RuleBase" id="RU004184"/>
    </source>
</evidence>
<dbReference type="PROSITE" id="PS01092">
    <property type="entry name" value="ADENYLATE_CYCLASE_1_1"/>
    <property type="match status" value="1"/>
</dbReference>
<evidence type="ECO:0000256" key="4">
    <source>
        <dbReference type="ARBA" id="ARBA00012201"/>
    </source>
</evidence>
<dbReference type="GO" id="GO:0006171">
    <property type="term" value="P:cAMP biosynthetic process"/>
    <property type="evidence" value="ECO:0007669"/>
    <property type="project" value="UniProtKB-KW"/>
</dbReference>
<keyword evidence="8" id="KW-0067">ATP-binding</keyword>
<evidence type="ECO:0000256" key="11">
    <source>
        <dbReference type="RuleBase" id="RU000604"/>
    </source>
</evidence>
<dbReference type="EMBL" id="SMGJ01000001">
    <property type="protein sequence ID" value="TCK71342.1"/>
    <property type="molecule type" value="Genomic_DNA"/>
</dbReference>
<evidence type="ECO:0000256" key="3">
    <source>
        <dbReference type="ARBA" id="ARBA00007901"/>
    </source>
</evidence>